<feature type="transmembrane region" description="Helical" evidence="2">
    <location>
        <begin position="26"/>
        <end position="47"/>
    </location>
</feature>
<evidence type="ECO:0000256" key="1">
    <source>
        <dbReference type="ARBA" id="ARBA00022801"/>
    </source>
</evidence>
<dbReference type="InterPro" id="IPR029058">
    <property type="entry name" value="AB_hydrolase_fold"/>
</dbReference>
<dbReference type="GO" id="GO:0004806">
    <property type="term" value="F:triacylglycerol lipase activity"/>
    <property type="evidence" value="ECO:0007669"/>
    <property type="project" value="InterPro"/>
</dbReference>
<keyword evidence="2" id="KW-0472">Membrane</keyword>
<dbReference type="PANTHER" id="PTHR46086">
    <property type="entry name" value="ALPHA/BETA-HYDROLASES SUPERFAMILY PROTEIN"/>
    <property type="match status" value="1"/>
</dbReference>
<dbReference type="PANTHER" id="PTHR46086:SF3">
    <property type="entry name" value="TRIACYLGLYCEROL LIPASE OBL1"/>
    <property type="match status" value="1"/>
</dbReference>
<gene>
    <name evidence="4" type="ORF">F0562_022715</name>
</gene>
<accession>A0A5J5BEH2</accession>
<evidence type="ECO:0000313" key="5">
    <source>
        <dbReference type="Proteomes" id="UP000325577"/>
    </source>
</evidence>
<proteinExistence type="predicted"/>
<dbReference type="SUPFAM" id="SSF53474">
    <property type="entry name" value="alpha/beta-Hydrolases"/>
    <property type="match status" value="1"/>
</dbReference>
<evidence type="ECO:0000313" key="4">
    <source>
        <dbReference type="EMBL" id="KAA8541563.1"/>
    </source>
</evidence>
<keyword evidence="5" id="KW-1185">Reference proteome</keyword>
<sequence length="175" mass="19820">MVEMTAYFAVKSKLKSLLKEHKNAKFIVTGHSLGGALAILFPTVLVLHEEKEIMQRLLGIYTFGQPRVGPSCISILGRAFTITAFYIEQKVDEEPNRNFFGIRYLVPEYLNAVWELIRSLTMGYVKGPEYKEGCLSILLRTSRTGTPWHGYNASKLIVIGSNNYLVSCTITEYFK</sequence>
<dbReference type="Proteomes" id="UP000325577">
    <property type="component" value="Linkage Group LG12"/>
</dbReference>
<dbReference type="InterPro" id="IPR044819">
    <property type="entry name" value="OBL-like"/>
</dbReference>
<reference evidence="4 5" key="1">
    <citation type="submission" date="2019-09" db="EMBL/GenBank/DDBJ databases">
        <title>A chromosome-level genome assembly of the Chinese tupelo Nyssa sinensis.</title>
        <authorList>
            <person name="Yang X."/>
            <person name="Kang M."/>
            <person name="Yang Y."/>
            <person name="Xiong H."/>
            <person name="Wang M."/>
            <person name="Zhang Z."/>
            <person name="Wang Z."/>
            <person name="Wu H."/>
            <person name="Ma T."/>
            <person name="Liu J."/>
            <person name="Xi Z."/>
        </authorList>
    </citation>
    <scope>NUCLEOTIDE SEQUENCE [LARGE SCALE GENOMIC DNA]</scope>
    <source>
        <strain evidence="4">J267</strain>
        <tissue evidence="4">Leaf</tissue>
    </source>
</reference>
<keyword evidence="2" id="KW-0812">Transmembrane</keyword>
<dbReference type="OrthoDB" id="438440at2759"/>
<dbReference type="Pfam" id="PF01764">
    <property type="entry name" value="Lipase_3"/>
    <property type="match status" value="1"/>
</dbReference>
<feature type="domain" description="Fungal lipase-type" evidence="3">
    <location>
        <begin position="5"/>
        <end position="71"/>
    </location>
</feature>
<dbReference type="GO" id="GO:0006629">
    <property type="term" value="P:lipid metabolic process"/>
    <property type="evidence" value="ECO:0007669"/>
    <property type="project" value="InterPro"/>
</dbReference>
<dbReference type="Gene3D" id="3.40.50.1820">
    <property type="entry name" value="alpha/beta hydrolase"/>
    <property type="match status" value="1"/>
</dbReference>
<keyword evidence="1" id="KW-0378">Hydrolase</keyword>
<name>A0A5J5BEH2_9ASTE</name>
<keyword evidence="2" id="KW-1133">Transmembrane helix</keyword>
<organism evidence="4 5">
    <name type="scientific">Nyssa sinensis</name>
    <dbReference type="NCBI Taxonomy" id="561372"/>
    <lineage>
        <taxon>Eukaryota</taxon>
        <taxon>Viridiplantae</taxon>
        <taxon>Streptophyta</taxon>
        <taxon>Embryophyta</taxon>
        <taxon>Tracheophyta</taxon>
        <taxon>Spermatophyta</taxon>
        <taxon>Magnoliopsida</taxon>
        <taxon>eudicotyledons</taxon>
        <taxon>Gunneridae</taxon>
        <taxon>Pentapetalae</taxon>
        <taxon>asterids</taxon>
        <taxon>Cornales</taxon>
        <taxon>Nyssaceae</taxon>
        <taxon>Nyssa</taxon>
    </lineage>
</organism>
<dbReference type="InterPro" id="IPR002921">
    <property type="entry name" value="Fungal_lipase-type"/>
</dbReference>
<dbReference type="AlphaFoldDB" id="A0A5J5BEH2"/>
<evidence type="ECO:0000259" key="3">
    <source>
        <dbReference type="Pfam" id="PF01764"/>
    </source>
</evidence>
<protein>
    <recommendedName>
        <fullName evidence="3">Fungal lipase-type domain-containing protein</fullName>
    </recommendedName>
</protein>
<dbReference type="EMBL" id="CM018035">
    <property type="protein sequence ID" value="KAA8541563.1"/>
    <property type="molecule type" value="Genomic_DNA"/>
</dbReference>
<evidence type="ECO:0000256" key="2">
    <source>
        <dbReference type="SAM" id="Phobius"/>
    </source>
</evidence>